<keyword evidence="3" id="KW-1185">Reference proteome</keyword>
<sequence>MKRAKDEQTPSDENKYEKYSLYKSDKGTPGAQVPPPSSAITNQVESVYFVNYRAVVVKTKRYYVTQNSYMLFGDVFKIYNLKGEIKKIHAFFPGDENNLSDTLIMLKTTIVAVTTSKAEALRVADGIEMTCKICRKKRKATKFSIEGFLRKVRCDTCRVKPKNLINKMRRSNGMGSSGMGSNGIGSSGMGNNGVRNNGVRNNGMRNNRLENNRLENNSAGESARMHSGEGSLGGNPSSGGTPNNGCLSASAAAMNDASAGQQHHQQQRICSYNSKNANNGSAAHSFLKSSCYVGTREACAASQNNNNEHDAKNPDEIISMIIELIKYISWMQKALIRASKGNYVIDHTEINIEKISKVVHSAQVLCNKLLRQKSLVEQTGSNSRNNTNFIPMYNTNSNNFRIKYSNLYENKINAMHSRPIETNLTNSNAVSVFNNIINHNTLSLLNCAAAQRNVSATTSCSSGANGGGSGAGNGGGNGCGNGAGNDSASNSTSGEGAPNESGQNGTSPTNLSNLTSVTNLTNTPSNGNNSNATMDTDPPLNNFSSINNANILPYYSNACQITCVPPSPCSTRNDNRMNHFIKQENNYMYRNKQSEEFSNNMQSNIKNSYYSDKQDIVFSALSKQYNSNVNISFNNINNSVSNFYRTVSKNYNIRDTILNLDK</sequence>
<dbReference type="VEuPathDB" id="PlasmoDB:PCYB_147410"/>
<feature type="region of interest" description="Disordered" evidence="1">
    <location>
        <begin position="484"/>
        <end position="539"/>
    </location>
</feature>
<feature type="compositionally biased region" description="Basic and acidic residues" evidence="1">
    <location>
        <begin position="1"/>
        <end position="26"/>
    </location>
</feature>
<evidence type="ECO:0000313" key="3">
    <source>
        <dbReference type="Proteomes" id="UP000006319"/>
    </source>
</evidence>
<dbReference type="OrthoDB" id="392657at2759"/>
<dbReference type="EMBL" id="DF157106">
    <property type="protein sequence ID" value="GAB69313.1"/>
    <property type="molecule type" value="Genomic_DNA"/>
</dbReference>
<organism evidence="2 3">
    <name type="scientific">Plasmodium cynomolgi (strain B)</name>
    <dbReference type="NCBI Taxonomy" id="1120755"/>
    <lineage>
        <taxon>Eukaryota</taxon>
        <taxon>Sar</taxon>
        <taxon>Alveolata</taxon>
        <taxon>Apicomplexa</taxon>
        <taxon>Aconoidasida</taxon>
        <taxon>Haemosporida</taxon>
        <taxon>Plasmodiidae</taxon>
        <taxon>Plasmodium</taxon>
        <taxon>Plasmodium (Plasmodium)</taxon>
    </lineage>
</organism>
<dbReference type="Proteomes" id="UP000006319">
    <property type="component" value="Chromosome 14"/>
</dbReference>
<feature type="compositionally biased region" description="Low complexity" evidence="1">
    <location>
        <begin position="504"/>
        <end position="526"/>
    </location>
</feature>
<evidence type="ECO:0000313" key="2">
    <source>
        <dbReference type="EMBL" id="GAB69313.1"/>
    </source>
</evidence>
<feature type="compositionally biased region" description="Low complexity" evidence="1">
    <location>
        <begin position="192"/>
        <end position="206"/>
    </location>
</feature>
<dbReference type="OMA" id="YDENHTT"/>
<name>K6UNA6_PLACD</name>
<dbReference type="AlphaFoldDB" id="K6UNA6"/>
<dbReference type="eggNOG" id="ENOG502QQIF">
    <property type="taxonomic scope" value="Eukaryota"/>
</dbReference>
<protein>
    <submittedName>
        <fullName evidence="2">Uncharacterized protein</fullName>
    </submittedName>
</protein>
<dbReference type="PhylomeDB" id="K6UNA6"/>
<feature type="compositionally biased region" description="Low complexity" evidence="1">
    <location>
        <begin position="484"/>
        <end position="494"/>
    </location>
</feature>
<gene>
    <name evidence="2" type="ORF">PCYB_147410</name>
</gene>
<feature type="compositionally biased region" description="Polar residues" evidence="1">
    <location>
        <begin position="527"/>
        <end position="539"/>
    </location>
</feature>
<evidence type="ECO:0000256" key="1">
    <source>
        <dbReference type="SAM" id="MobiDB-lite"/>
    </source>
</evidence>
<dbReference type="KEGG" id="pcy:PCYB_147410"/>
<feature type="compositionally biased region" description="Low complexity" evidence="1">
    <location>
        <begin position="238"/>
        <end position="247"/>
    </location>
</feature>
<feature type="region of interest" description="Disordered" evidence="1">
    <location>
        <begin position="1"/>
        <end position="37"/>
    </location>
</feature>
<reference evidence="2 3" key="1">
    <citation type="journal article" date="2012" name="Nat. Genet.">
        <title>Plasmodium cynomolgi genome sequences provide insight into Plasmodium vivax and the monkey malaria clade.</title>
        <authorList>
            <person name="Tachibana S."/>
            <person name="Sullivan S.A."/>
            <person name="Kawai S."/>
            <person name="Nakamura S."/>
            <person name="Kim H.R."/>
            <person name="Goto N."/>
            <person name="Arisue N."/>
            <person name="Palacpac N.M.Q."/>
            <person name="Honma H."/>
            <person name="Yagi M."/>
            <person name="Tougan T."/>
            <person name="Katakai Y."/>
            <person name="Kaneko O."/>
            <person name="Mita T."/>
            <person name="Kita K."/>
            <person name="Yasutomi Y."/>
            <person name="Sutton P.L."/>
            <person name="Shakhbatyan R."/>
            <person name="Horii T."/>
            <person name="Yasunaga T."/>
            <person name="Barnwell J.W."/>
            <person name="Escalante A.A."/>
            <person name="Carlton J.M."/>
            <person name="Tanabe K."/>
        </authorList>
    </citation>
    <scope>NUCLEOTIDE SEQUENCE [LARGE SCALE GENOMIC DNA]</scope>
    <source>
        <strain evidence="2 3">B</strain>
    </source>
</reference>
<dbReference type="RefSeq" id="XP_004225260.1">
    <property type="nucleotide sequence ID" value="XM_004225212.1"/>
</dbReference>
<feature type="compositionally biased region" description="Gly residues" evidence="1">
    <location>
        <begin position="175"/>
        <end position="191"/>
    </location>
</feature>
<feature type="region of interest" description="Disordered" evidence="1">
    <location>
        <begin position="168"/>
        <end position="247"/>
    </location>
</feature>
<proteinExistence type="predicted"/>
<dbReference type="GeneID" id="14695695"/>
<accession>K6UNA6</accession>